<gene>
    <name evidence="1" type="ORF">MGWOODY_Mmi653</name>
</gene>
<proteinExistence type="predicted"/>
<name>A0A170QBS5_9ZZZZ</name>
<dbReference type="Gene3D" id="2.60.40.4070">
    <property type="match status" value="1"/>
</dbReference>
<reference evidence="1" key="1">
    <citation type="submission" date="2015-10" db="EMBL/GenBank/DDBJ databases">
        <authorList>
            <person name="Gilbert D.G."/>
        </authorList>
    </citation>
    <scope>NUCLEOTIDE SEQUENCE</scope>
</reference>
<evidence type="ECO:0000313" key="1">
    <source>
        <dbReference type="EMBL" id="CUV08247.1"/>
    </source>
</evidence>
<protein>
    <submittedName>
        <fullName evidence="1">Lipoprotein, putative</fullName>
    </submittedName>
</protein>
<keyword evidence="1" id="KW-0449">Lipoprotein</keyword>
<sequence length="1063" mass="116534">MMKHNRQLLIIMFTATLLWSAEPVGRNINVDVDHQARVMAAAPVEHVVWDGNQISTVHGNHGDVVSYHISGNSGLEWPKGSGKLAVFQSGIWLASGRTRAPGGDWEDELRTAAAEYTVEFVPGSIGSADPNSGHIYQIHKKEVDAFLENDWATFQAMTIDLPITVVEGSSAFTEEIPKSLPTDDFMNWPVHDGAPWKDANDDGDYNPADGDHPDILGDVFHWYVMNDGNAATHTPLWGTSPMNVDVQTSLFGFNQAGPMGNILFVRWVMINKGSDELDSVFVSMWHDDDVGDATDDLVGCNVDLSVGYTYNDADGDNTYGVEVPAAGADFFQGPLVHSPGDTSTIFTWSKENSYHLRDFPDKKRLGMTSFAKYINGNPIFSDPASAQETYNYMNGLVGTTGEPFIDPITGQPSIFVHDGDPTTGTGWIDDVPGDRRYLMTSGPFYFAPGDTQEVVGALILAAGSNWAKSITKMLYFDNFAQGAFDANFNVCSPPSPVVEHAQLDQKVVLSFEDGSDIVESYNCGSYTFQGYNIYQGASLNGPWTRIGTYDVIDGIKLILDLELDEDTGELLELPSQFGTDSGLKHFMEITYDKLGSRDLINNRKYYFSVTAFAYDPDAAKRVIESPINAVVVVPGQSGVGASLANQEQDTLAIEHSGSSDALFDAIVVDPYQLTGESYSLSFDVVDSVTYWFLKNSSSDVLATDMIFPATEDYYATLPFEQLPLYSITNSITDGFIVTARNSTFDPPITFSSAETISDDNAETAIAFGGISGAGNGTWAAFVGTTPLDPQPAGSPGAESLQLDIEFRFTDDGSVATYFNASVSVIETIQLPFEVWSIEEEKQINAAVYMAAGSKPIYEEDEDNPGSYIFTKNFFVIPVYENYNGVGMSDYYSNTNMGWMMKFDKNSTSFESGNIFRVTFVNPLFPGVDTYSIDATGAMTTSSDELTAQIDAVNVFPNPYFGQNPEERNQLNRFVFFTNLGVGKTTIKLFTISGDLIRVLEKEINAENSADRRAQWDLRNSFDVPVASGMYIAHLSLEDTNGSSIGEKVLKLAVFMPEERLDVY</sequence>
<dbReference type="EMBL" id="FAXC01000035">
    <property type="protein sequence ID" value="CUV08247.1"/>
    <property type="molecule type" value="Genomic_DNA"/>
</dbReference>
<accession>A0A170QBS5</accession>
<dbReference type="AlphaFoldDB" id="A0A170QBS5"/>
<organism evidence="1">
    <name type="scientific">hydrothermal vent metagenome</name>
    <dbReference type="NCBI Taxonomy" id="652676"/>
    <lineage>
        <taxon>unclassified sequences</taxon>
        <taxon>metagenomes</taxon>
        <taxon>ecological metagenomes</taxon>
    </lineage>
</organism>